<evidence type="ECO:0000313" key="4">
    <source>
        <dbReference type="EMBL" id="PLW47867.1"/>
    </source>
</evidence>
<dbReference type="Proteomes" id="UP000235388">
    <property type="component" value="Unassembled WGS sequence"/>
</dbReference>
<feature type="compositionally biased region" description="Basic and acidic residues" evidence="1">
    <location>
        <begin position="218"/>
        <end position="227"/>
    </location>
</feature>
<dbReference type="Proteomes" id="UP000235392">
    <property type="component" value="Unassembled WGS sequence"/>
</dbReference>
<reference evidence="5 6" key="1">
    <citation type="submission" date="2017-11" db="EMBL/GenBank/DDBJ databases">
        <title>De novo assembly and phasing of dikaryotic genomes from two isolates of Puccinia coronata f. sp. avenae, the causal agent of oat crown rust.</title>
        <authorList>
            <person name="Miller M.E."/>
            <person name="Zhang Y."/>
            <person name="Omidvar V."/>
            <person name="Sperschneider J."/>
            <person name="Schwessinger B."/>
            <person name="Raley C."/>
            <person name="Palmer J.M."/>
            <person name="Garnica D."/>
            <person name="Upadhyaya N."/>
            <person name="Rathjen J."/>
            <person name="Taylor J.M."/>
            <person name="Park R.F."/>
            <person name="Dodds P.N."/>
            <person name="Hirsch C.D."/>
            <person name="Kianian S.F."/>
            <person name="Figueroa M."/>
        </authorList>
    </citation>
    <scope>NUCLEOTIDE SEQUENCE [LARGE SCALE GENOMIC DNA]</scope>
    <source>
        <strain evidence="4">12NC29</strain>
        <strain evidence="3">12SD80</strain>
    </source>
</reference>
<feature type="compositionally biased region" description="Basic residues" evidence="1">
    <location>
        <begin position="149"/>
        <end position="158"/>
    </location>
</feature>
<comment type="caution">
    <text evidence="3">The sequence shown here is derived from an EMBL/GenBank/DDBJ whole genome shotgun (WGS) entry which is preliminary data.</text>
</comment>
<name>A0A2N5UN27_9BASI</name>
<evidence type="ECO:0000313" key="6">
    <source>
        <dbReference type="Proteomes" id="UP000235392"/>
    </source>
</evidence>
<keyword evidence="5" id="KW-1185">Reference proteome</keyword>
<organism evidence="3 6">
    <name type="scientific">Puccinia coronata f. sp. avenae</name>
    <dbReference type="NCBI Taxonomy" id="200324"/>
    <lineage>
        <taxon>Eukaryota</taxon>
        <taxon>Fungi</taxon>
        <taxon>Dikarya</taxon>
        <taxon>Basidiomycota</taxon>
        <taxon>Pucciniomycotina</taxon>
        <taxon>Pucciniomycetes</taxon>
        <taxon>Pucciniales</taxon>
        <taxon>Pucciniaceae</taxon>
        <taxon>Puccinia</taxon>
    </lineage>
</organism>
<evidence type="ECO:0000313" key="5">
    <source>
        <dbReference type="Proteomes" id="UP000235388"/>
    </source>
</evidence>
<dbReference type="PANTHER" id="PTHR48287">
    <property type="entry name" value="ARM REPEAT SUPERFAMILY PROTEIN"/>
    <property type="match status" value="1"/>
</dbReference>
<accession>A0A2N5UN27</accession>
<evidence type="ECO:0000256" key="1">
    <source>
        <dbReference type="SAM" id="MobiDB-lite"/>
    </source>
</evidence>
<evidence type="ECO:0000313" key="2">
    <source>
        <dbReference type="EMBL" id="PLW21940.1"/>
    </source>
</evidence>
<sequence>MKEHGGKVDWKAFLGRMEEEGKETMDDGEQDASIEEYFKMISAGLAGTSPHMVLATIAALSRVLFEFHDELSRTTINELISTIEIFPELAKPRDCQDGDWWANEHKNFFKSNIQSLLERLLRKFGFETLKKFFTTRNKNDGGRKLVYSLKKKQKKKKLQQQPRGENDKNEGESDDDQPTRQPHPGDAYKEVLYGGESSNDNDNDDRAEEGRKRGKHKTEKEKSGGST</sequence>
<proteinExistence type="predicted"/>
<dbReference type="STRING" id="200324.A0A2N5UN27"/>
<dbReference type="AlphaFoldDB" id="A0A2N5UN27"/>
<protein>
    <submittedName>
        <fullName evidence="3">Uncharacterized protein</fullName>
    </submittedName>
</protein>
<dbReference type="OrthoDB" id="2504933at2759"/>
<dbReference type="EMBL" id="PGCI01000680">
    <property type="protein sequence ID" value="PLW21940.1"/>
    <property type="molecule type" value="Genomic_DNA"/>
</dbReference>
<dbReference type="EMBL" id="PGCI01000118">
    <property type="protein sequence ID" value="PLW39159.1"/>
    <property type="molecule type" value="Genomic_DNA"/>
</dbReference>
<feature type="region of interest" description="Disordered" evidence="1">
    <location>
        <begin position="148"/>
        <end position="227"/>
    </location>
</feature>
<dbReference type="InterPro" id="IPR052087">
    <property type="entry name" value="RRP12"/>
</dbReference>
<gene>
    <name evidence="4" type="ORF">PCANC_07872</name>
    <name evidence="3" type="ORF">PCASD_07624</name>
    <name evidence="2" type="ORF">PCASD_12875</name>
</gene>
<dbReference type="EMBL" id="PGCJ01000107">
    <property type="protein sequence ID" value="PLW47867.1"/>
    <property type="molecule type" value="Genomic_DNA"/>
</dbReference>
<evidence type="ECO:0000313" key="3">
    <source>
        <dbReference type="EMBL" id="PLW39159.1"/>
    </source>
</evidence>
<dbReference type="PANTHER" id="PTHR48287:SF1">
    <property type="entry name" value="ARM REPEAT SUPERFAMILY PROTEIN"/>
    <property type="match status" value="1"/>
</dbReference>